<dbReference type="InterPro" id="IPR007197">
    <property type="entry name" value="rSAM"/>
</dbReference>
<comment type="cofactor">
    <cofactor evidence="6">
        <name>[4Fe-4S] cluster</name>
        <dbReference type="ChEBI" id="CHEBI:49883"/>
    </cofactor>
    <text evidence="6">Binds 1 [4Fe-4S] cluster. The cluster is coordinated with 3 cysteines and an exchangeable S-adenosyl-L-methionine.</text>
</comment>
<dbReference type="SFLD" id="SFLDG01101">
    <property type="entry name" value="Uncharacterised_Radical_SAM_Su"/>
    <property type="match status" value="1"/>
</dbReference>
<gene>
    <name evidence="8" type="ORF">SAMN05444280_12473</name>
</gene>
<dbReference type="STRING" id="1168035.SAMN05444280_12473"/>
<feature type="binding site" evidence="6">
    <location>
        <position position="82"/>
    </location>
    <ligand>
        <name>[4Fe-4S] cluster</name>
        <dbReference type="ChEBI" id="CHEBI:49883"/>
        <note>4Fe-4S-S-AdoMet</note>
    </ligand>
</feature>
<evidence type="ECO:0000256" key="6">
    <source>
        <dbReference type="PIRSR" id="PIRSR004869-50"/>
    </source>
</evidence>
<keyword evidence="1" id="KW-0004">4Fe-4S</keyword>
<feature type="binding site" evidence="6">
    <location>
        <position position="89"/>
    </location>
    <ligand>
        <name>[4Fe-4S] cluster</name>
        <dbReference type="ChEBI" id="CHEBI:49883"/>
        <note>4Fe-4S-S-AdoMet</note>
    </ligand>
</feature>
<dbReference type="GO" id="GO:0046872">
    <property type="term" value="F:metal ion binding"/>
    <property type="evidence" value="ECO:0007669"/>
    <property type="project" value="UniProtKB-KW"/>
</dbReference>
<dbReference type="PIRSF" id="PIRSF004869">
    <property type="entry name" value="PflX_prd"/>
    <property type="match status" value="1"/>
</dbReference>
<keyword evidence="5 6" id="KW-0411">Iron-sulfur</keyword>
<keyword evidence="2 6" id="KW-0949">S-adenosyl-L-methionine</keyword>
<dbReference type="OrthoDB" id="9781783at2"/>
<keyword evidence="8" id="KW-0670">Pyruvate</keyword>
<dbReference type="Proteomes" id="UP000184050">
    <property type="component" value="Unassembled WGS sequence"/>
</dbReference>
<dbReference type="InterPro" id="IPR058240">
    <property type="entry name" value="rSAM_sf"/>
</dbReference>
<sequence length="334" mass="38146">MHEALFYEKLENNEVKCSLCPWYCYLKPGQTGVCKVRENVNGRLFTHVYNKVAALGTDPIEKKPLYHFYPGKNILSIGEVGCNMHCSFCQNHQISQCRATDFKGFHNISPEQIVNEALKTWQNIGIAYTYNEPFTFYEFMLDTARLAQTSNLKNVVVTNGYINPEPLSQALPYLDAFNIDLKGFNNSFYKKYAKAKLDPVLKTIKMIAQSGSHLEITNLVITGLNDDEDEFEAMLKWIAENAGKDTPLHLSRYFPNYKLNAPPTSVDKLRSFYNLAKKYLNHVYLGNISDEMRSSTFCPKCGKLLIRRNYYTTIVEPGFKDRCPECATLVNVVG</sequence>
<feature type="domain" description="Radical SAM core" evidence="7">
    <location>
        <begin position="67"/>
        <end position="287"/>
    </location>
</feature>
<keyword evidence="3 6" id="KW-0479">Metal-binding</keyword>
<evidence type="ECO:0000313" key="9">
    <source>
        <dbReference type="Proteomes" id="UP000184050"/>
    </source>
</evidence>
<proteinExistence type="predicted"/>
<evidence type="ECO:0000256" key="5">
    <source>
        <dbReference type="ARBA" id="ARBA00023014"/>
    </source>
</evidence>
<dbReference type="CDD" id="cd01335">
    <property type="entry name" value="Radical_SAM"/>
    <property type="match status" value="1"/>
</dbReference>
<keyword evidence="4 6" id="KW-0408">Iron</keyword>
<dbReference type="PANTHER" id="PTHR30352">
    <property type="entry name" value="PYRUVATE FORMATE-LYASE-ACTIVATING ENZYME"/>
    <property type="match status" value="1"/>
</dbReference>
<protein>
    <submittedName>
        <fullName evidence="8">Pyruvate formate lyase activating enzyme</fullName>
    </submittedName>
</protein>
<accession>A0A1M6KVZ6</accession>
<evidence type="ECO:0000256" key="4">
    <source>
        <dbReference type="ARBA" id="ARBA00023004"/>
    </source>
</evidence>
<dbReference type="RefSeq" id="WP_073171149.1">
    <property type="nucleotide sequence ID" value="NZ_FQZE01000024.1"/>
</dbReference>
<dbReference type="InterPro" id="IPR034457">
    <property type="entry name" value="Organic_radical-activating"/>
</dbReference>
<dbReference type="GO" id="GO:0016829">
    <property type="term" value="F:lyase activity"/>
    <property type="evidence" value="ECO:0007669"/>
    <property type="project" value="UniProtKB-KW"/>
</dbReference>
<evidence type="ECO:0000259" key="7">
    <source>
        <dbReference type="PROSITE" id="PS51918"/>
    </source>
</evidence>
<reference evidence="8 9" key="1">
    <citation type="submission" date="2016-11" db="EMBL/GenBank/DDBJ databases">
        <authorList>
            <person name="Jaros S."/>
            <person name="Januszkiewicz K."/>
            <person name="Wedrychowicz H."/>
        </authorList>
    </citation>
    <scope>NUCLEOTIDE SEQUENCE [LARGE SCALE GENOMIC DNA]</scope>
    <source>
        <strain evidence="8 9">DSM 27063</strain>
    </source>
</reference>
<feature type="binding site" evidence="6">
    <location>
        <position position="86"/>
    </location>
    <ligand>
        <name>[4Fe-4S] cluster</name>
        <dbReference type="ChEBI" id="CHEBI:49883"/>
        <note>4Fe-4S-S-AdoMet</note>
    </ligand>
</feature>
<organism evidence="8 9">
    <name type="scientific">Tangfeifania diversioriginum</name>
    <dbReference type="NCBI Taxonomy" id="1168035"/>
    <lineage>
        <taxon>Bacteria</taxon>
        <taxon>Pseudomonadati</taxon>
        <taxon>Bacteroidota</taxon>
        <taxon>Bacteroidia</taxon>
        <taxon>Marinilabiliales</taxon>
        <taxon>Prolixibacteraceae</taxon>
        <taxon>Tangfeifania</taxon>
    </lineage>
</organism>
<dbReference type="PROSITE" id="PS51918">
    <property type="entry name" value="RADICAL_SAM"/>
    <property type="match status" value="1"/>
</dbReference>
<evidence type="ECO:0000313" key="8">
    <source>
        <dbReference type="EMBL" id="SHJ63063.1"/>
    </source>
</evidence>
<dbReference type="Gene3D" id="3.20.20.70">
    <property type="entry name" value="Aldolase class I"/>
    <property type="match status" value="1"/>
</dbReference>
<dbReference type="InterPro" id="IPR016431">
    <property type="entry name" value="Pyrv-formate_lyase-activ_prd"/>
</dbReference>
<dbReference type="GO" id="GO:0051539">
    <property type="term" value="F:4 iron, 4 sulfur cluster binding"/>
    <property type="evidence" value="ECO:0007669"/>
    <property type="project" value="UniProtKB-KW"/>
</dbReference>
<keyword evidence="8" id="KW-0456">Lyase</keyword>
<dbReference type="EMBL" id="FQZE01000024">
    <property type="protein sequence ID" value="SHJ63063.1"/>
    <property type="molecule type" value="Genomic_DNA"/>
</dbReference>
<keyword evidence="9" id="KW-1185">Reference proteome</keyword>
<dbReference type="SFLD" id="SFLDS00029">
    <property type="entry name" value="Radical_SAM"/>
    <property type="match status" value="1"/>
</dbReference>
<dbReference type="PANTHER" id="PTHR30352:SF5">
    <property type="entry name" value="PYRUVATE FORMATE-LYASE 1-ACTIVATING ENZYME"/>
    <property type="match status" value="1"/>
</dbReference>
<evidence type="ECO:0000256" key="2">
    <source>
        <dbReference type="ARBA" id="ARBA00022691"/>
    </source>
</evidence>
<dbReference type="Pfam" id="PF04055">
    <property type="entry name" value="Radical_SAM"/>
    <property type="match status" value="1"/>
</dbReference>
<evidence type="ECO:0000256" key="3">
    <source>
        <dbReference type="ARBA" id="ARBA00022723"/>
    </source>
</evidence>
<evidence type="ECO:0000256" key="1">
    <source>
        <dbReference type="ARBA" id="ARBA00022485"/>
    </source>
</evidence>
<dbReference type="AlphaFoldDB" id="A0A1M6KVZ6"/>
<dbReference type="NCBIfam" id="TIGR04337">
    <property type="entry name" value="AmmeMemoSam_rS"/>
    <property type="match status" value="1"/>
</dbReference>
<dbReference type="SUPFAM" id="SSF102114">
    <property type="entry name" value="Radical SAM enzymes"/>
    <property type="match status" value="1"/>
</dbReference>
<name>A0A1M6KVZ6_9BACT</name>
<dbReference type="InterPro" id="IPR027596">
    <property type="entry name" value="AmmeMemoSam_rS"/>
</dbReference>
<dbReference type="InterPro" id="IPR013785">
    <property type="entry name" value="Aldolase_TIM"/>
</dbReference>